<keyword evidence="2" id="KW-1185">Reference proteome</keyword>
<dbReference type="Proteomes" id="UP000198765">
    <property type="component" value="Chromosome I"/>
</dbReference>
<dbReference type="EMBL" id="LT594324">
    <property type="protein sequence ID" value="SBT47670.1"/>
    <property type="molecule type" value="Genomic_DNA"/>
</dbReference>
<dbReference type="AlphaFoldDB" id="A0A1A8ZUS6"/>
<proteinExistence type="predicted"/>
<evidence type="ECO:0000313" key="1">
    <source>
        <dbReference type="EMBL" id="SBT47670.1"/>
    </source>
</evidence>
<evidence type="ECO:0000313" key="2">
    <source>
        <dbReference type="Proteomes" id="UP000198765"/>
    </source>
</evidence>
<gene>
    <name evidence="1" type="ORF">GA0070621_2962</name>
</gene>
<dbReference type="PATRIC" id="fig|299146.4.peg.3077"/>
<organism evidence="1 2">
    <name type="scientific">Micromonospora narathiwatensis</name>
    <dbReference type="NCBI Taxonomy" id="299146"/>
    <lineage>
        <taxon>Bacteria</taxon>
        <taxon>Bacillati</taxon>
        <taxon>Actinomycetota</taxon>
        <taxon>Actinomycetes</taxon>
        <taxon>Micromonosporales</taxon>
        <taxon>Micromonosporaceae</taxon>
        <taxon>Micromonospora</taxon>
    </lineage>
</organism>
<sequence>MVPASASVDPAGIVTDFVRQLKPTAPYRDPTATERRAVRDAVDLLLDGPDGLEDATRLLDTVGYTARVTDDPETGRRYAMFATEPGGDGSWGMLLVDLSGELKLAIEVPHPNSDLQTEDVGLRLFRAVPGSMLVVAGAHRRAGGDRADAAHNAVGMFQVVTGRFARRGLNQIQLHGFAEQSLPDEDAVVSNGQRSSNAPLRRMADALEDAGFVTCRAWAVRCGQLEGTTNTQADEARRNRSVFIHLEITWAIRRDADRRAELVAALSSADLPRS</sequence>
<accession>A0A1A8ZUS6</accession>
<protein>
    <submittedName>
        <fullName evidence="1">Uncharacterized protein</fullName>
    </submittedName>
</protein>
<reference evidence="1 2" key="1">
    <citation type="submission" date="2016-06" db="EMBL/GenBank/DDBJ databases">
        <authorList>
            <person name="Kjaerup R.B."/>
            <person name="Dalgaard T.S."/>
            <person name="Juul-Madsen H.R."/>
        </authorList>
    </citation>
    <scope>NUCLEOTIDE SEQUENCE [LARGE SCALE GENOMIC DNA]</scope>
    <source>
        <strain evidence="1 2">DSM 45248</strain>
    </source>
</reference>
<name>A0A1A8ZUS6_9ACTN</name>